<evidence type="ECO:0000313" key="1">
    <source>
        <dbReference type="EMBL" id="KAJ8431921.1"/>
    </source>
</evidence>
<gene>
    <name evidence="1" type="ORF">Cgig2_016354</name>
</gene>
<dbReference type="PANTHER" id="PTHR31400">
    <property type="entry name" value="GUANYLYL CYCLASE DOMAIN CONTAINING PROTEIN 1 GUCD1"/>
    <property type="match status" value="1"/>
</dbReference>
<reference evidence="1" key="1">
    <citation type="submission" date="2022-04" db="EMBL/GenBank/DDBJ databases">
        <title>Carnegiea gigantea Genome sequencing and assembly v2.</title>
        <authorList>
            <person name="Copetti D."/>
            <person name="Sanderson M.J."/>
            <person name="Burquez A."/>
            <person name="Wojciechowski M.F."/>
        </authorList>
    </citation>
    <scope>NUCLEOTIDE SEQUENCE</scope>
    <source>
        <strain evidence="1">SGP5-SGP5p</strain>
        <tissue evidence="1">Aerial part</tissue>
    </source>
</reference>
<comment type="caution">
    <text evidence="1">The sequence shown here is derived from an EMBL/GenBank/DDBJ whole genome shotgun (WGS) entry which is preliminary data.</text>
</comment>
<name>A0A9Q1JV90_9CARY</name>
<protein>
    <submittedName>
        <fullName evidence="1">Uncharacterized protein</fullName>
    </submittedName>
</protein>
<dbReference type="EMBL" id="JAKOGI010000654">
    <property type="protein sequence ID" value="KAJ8431921.1"/>
    <property type="molecule type" value="Genomic_DNA"/>
</dbReference>
<dbReference type="InterPro" id="IPR018616">
    <property type="entry name" value="GUCD1"/>
</dbReference>
<evidence type="ECO:0000313" key="2">
    <source>
        <dbReference type="Proteomes" id="UP001153076"/>
    </source>
</evidence>
<dbReference type="Pfam" id="PF09778">
    <property type="entry name" value="Guanylate_cyc_2"/>
    <property type="match status" value="1"/>
</dbReference>
<sequence length="398" mass="46023">MKEQGSKPFRFFDMWTTDPQFLQIVRSVWNTPIQGTKMIIISKKLEMMQHPLRKLNKDVFGDVQVQYATARNVLNDIMACIQHQPQNEQLYKAEKSAMVMVHTWKQRLKNWVNLDDTNDKFFHAKLRQRHHLNRIASYQMEDEYMKAPPVAWDFVCKPKKAGAIAKHPCYIATEKFCLWVKWVHGIYIRDQNIWTVASKENVSWYWRKILQIRDKMATGYNHNQWSGFATGDYTICSGLLEKHIRAGNGSGSWQLSSGHPLDLSTICGISMISGYLSIHYPWGKSGRSDANSGLLLKNWCTVSFGKFKDQLQHDLMRVNLLLKKAIEAGIRSGHFIVICGYDSVTDEFEIRDPANSRNYMRVPSKHLDEARKSFGTDEHAPIINQLIIYVLVPIQNLG</sequence>
<dbReference type="OrthoDB" id="1750242at2759"/>
<keyword evidence="2" id="KW-1185">Reference proteome</keyword>
<dbReference type="Proteomes" id="UP001153076">
    <property type="component" value="Unassembled WGS sequence"/>
</dbReference>
<organism evidence="1 2">
    <name type="scientific">Carnegiea gigantea</name>
    <dbReference type="NCBI Taxonomy" id="171969"/>
    <lineage>
        <taxon>Eukaryota</taxon>
        <taxon>Viridiplantae</taxon>
        <taxon>Streptophyta</taxon>
        <taxon>Embryophyta</taxon>
        <taxon>Tracheophyta</taxon>
        <taxon>Spermatophyta</taxon>
        <taxon>Magnoliopsida</taxon>
        <taxon>eudicotyledons</taxon>
        <taxon>Gunneridae</taxon>
        <taxon>Pentapetalae</taxon>
        <taxon>Caryophyllales</taxon>
        <taxon>Cactineae</taxon>
        <taxon>Cactaceae</taxon>
        <taxon>Cactoideae</taxon>
        <taxon>Echinocereeae</taxon>
        <taxon>Carnegiea</taxon>
    </lineage>
</organism>
<proteinExistence type="predicted"/>
<accession>A0A9Q1JV90</accession>
<dbReference type="PANTHER" id="PTHR31400:SF1">
    <property type="entry name" value="PROTEIN GUCD1"/>
    <property type="match status" value="1"/>
</dbReference>
<dbReference type="AlphaFoldDB" id="A0A9Q1JV90"/>